<evidence type="ECO:0000256" key="1">
    <source>
        <dbReference type="SAM" id="SignalP"/>
    </source>
</evidence>
<dbReference type="AlphaFoldDB" id="A0A7J5AKA5"/>
<comment type="caution">
    <text evidence="2">The sequence shown here is derived from an EMBL/GenBank/DDBJ whole genome shotgun (WGS) entry which is preliminary data.</text>
</comment>
<accession>A0A7J5AKA5</accession>
<reference evidence="2 3" key="1">
    <citation type="submission" date="2019-09" db="EMBL/GenBank/DDBJ databases">
        <title>Flavobacterium sp. nov., isolated from glacier ice.</title>
        <authorList>
            <person name="Liu Q."/>
        </authorList>
    </citation>
    <scope>NUCLEOTIDE SEQUENCE [LARGE SCALE GENOMIC DNA]</scope>
    <source>
        <strain evidence="2 3">NBRC 112527</strain>
    </source>
</reference>
<protein>
    <submittedName>
        <fullName evidence="2">Uncharacterized protein</fullName>
    </submittedName>
</protein>
<dbReference type="EMBL" id="WAEM01000001">
    <property type="protein sequence ID" value="KAB1158034.1"/>
    <property type="molecule type" value="Genomic_DNA"/>
</dbReference>
<keyword evidence="1" id="KW-0732">Signal</keyword>
<proteinExistence type="predicted"/>
<dbReference type="RefSeq" id="WP_151106227.1">
    <property type="nucleotide sequence ID" value="NZ_WAEM01000001.1"/>
</dbReference>
<evidence type="ECO:0000313" key="2">
    <source>
        <dbReference type="EMBL" id="KAB1158034.1"/>
    </source>
</evidence>
<dbReference type="OrthoDB" id="795889at2"/>
<evidence type="ECO:0000313" key="3">
    <source>
        <dbReference type="Proteomes" id="UP000490922"/>
    </source>
</evidence>
<dbReference type="Proteomes" id="UP000490922">
    <property type="component" value="Unassembled WGS sequence"/>
</dbReference>
<name>A0A7J5AKA5_9FLAO</name>
<feature type="signal peptide" evidence="1">
    <location>
        <begin position="1"/>
        <end position="20"/>
    </location>
</feature>
<gene>
    <name evidence="2" type="ORF">F6464_02835</name>
</gene>
<feature type="chain" id="PRO_5029828691" evidence="1">
    <location>
        <begin position="21"/>
        <end position="148"/>
    </location>
</feature>
<sequence length="148" mass="17048">MKLKNTILIALLFFASKNFAQNAFTSIETSDGIHYITPNIDYPITGTYYFEGAEPIVELNANGMGIYQLHEQPKREMVWGIECDENGAPMYIKGYDSAAYSLWYQYTSSTENDAFEGWKKVPFSIHFNTLKMYIQGERMKDYSETAEK</sequence>
<keyword evidence="3" id="KW-1185">Reference proteome</keyword>
<organism evidence="2 3">
    <name type="scientific">Flavobacterium luteum</name>
    <dbReference type="NCBI Taxonomy" id="2026654"/>
    <lineage>
        <taxon>Bacteria</taxon>
        <taxon>Pseudomonadati</taxon>
        <taxon>Bacteroidota</taxon>
        <taxon>Flavobacteriia</taxon>
        <taxon>Flavobacteriales</taxon>
        <taxon>Flavobacteriaceae</taxon>
        <taxon>Flavobacterium</taxon>
    </lineage>
</organism>